<dbReference type="SUPFAM" id="SSF57701">
    <property type="entry name" value="Zn2/Cys6 DNA-binding domain"/>
    <property type="match status" value="1"/>
</dbReference>
<name>A0A642UYM9_DIURU</name>
<feature type="region of interest" description="Disordered" evidence="6">
    <location>
        <begin position="308"/>
        <end position="361"/>
    </location>
</feature>
<dbReference type="InterPro" id="IPR001138">
    <property type="entry name" value="Zn2Cys6_DnaBD"/>
</dbReference>
<dbReference type="PANTHER" id="PTHR31069:SF12">
    <property type="entry name" value="TRANSCRIPTION FACTOR DOMAIN-CONTAINING PROTEIN"/>
    <property type="match status" value="1"/>
</dbReference>
<accession>A0A642UYM9</accession>
<dbReference type="Gene3D" id="4.10.240.10">
    <property type="entry name" value="Zn(2)-C6 fungal-type DNA-binding domain"/>
    <property type="match status" value="1"/>
</dbReference>
<dbReference type="InterPro" id="IPR050675">
    <property type="entry name" value="OAF3"/>
</dbReference>
<dbReference type="GO" id="GO:0000981">
    <property type="term" value="F:DNA-binding transcription factor activity, RNA polymerase II-specific"/>
    <property type="evidence" value="ECO:0007669"/>
    <property type="project" value="InterPro"/>
</dbReference>
<dbReference type="InterPro" id="IPR007219">
    <property type="entry name" value="XnlR_reg_dom"/>
</dbReference>
<sequence>MELPYKKRNRVPASCSVCRKRKSKCDRVKPICGSCKKKSISHLCYYEADSKEPSGHVTYVQPLTELSPASAPPNGPQGPPLPMPMPQPSRLSSFPPFDPQGVPIHHHSPEMSMISPGAPSNGPQLPLAPPTVQSSPPGTFGVPPPSDSFVMSPGASSITSGMSIPPPAKNASHRNSVTSSYVNIPLGPSTTLSVSSEDEITTFQNASFSLNTEGPWWSQQGMLSYIGLTKSDPFLKVLRNYALHLFKSGEMAKFIKPASKGKRSSASASPTTVKKSRIDTDVASDKSTSQKLRCDSLDPVQEDSLVIQRIAKEETEPETDDVDDDQIKLDDDGPSTIAPPPIDPLSQTKAQSPQHPRADAKLPSLDTISSIATRVEVYQLIMQHVIQVLPDKLNLFMLYCRYFKYVHAFIPILDEKQLLSDVEGLFNSFPNFSREKYSSISIESDHDLITLGLFLVVIRLGYMSLLHNDSLEYNEDEKSMIRSMRRINHSAYLKLLFACFQDHLVGSSSSLKLVQGLSLLHFYRSVIPSDCLGLGAADGNNLFGTIVRHAMSIGLNRDPTFYLAHDTISKRHSLIKSWRALWHYLVITDSINSVGCGTYPSIPDLSMSDVEPPIFKDATGKVNEVAFMVRKISNHYRKIVLMINDVTHKPKVVDVLQETNALEKLFFQMFGKDFFKDVICKPASSAAAAQEVGTAEHEEAFLKVVKYSIFVHLRTNLSCMYYMIALHYENQSGNESSVETGLGLFKIYVKSVVQLVYIMSFVLDNSVRVFGRNYDYFLTANNERCMVKTHAFLTSFFVRLLHHRMDLSLKIPNEPKFAQRLEVVDRFFNVVIMESELFIGSFRVLSKNYLSSWKVFIMSSVVLKQCVDNPTAFFKGIQDPRFFHQGSNTLDLFTNQEIEKLCNLCEEFRVAKEEYAKSRGIAGKGSVANRRKNTQGPFSPQGIGSGRNSETTSTTSFSPSMAQPHGDEVNVDISQVSSVLDGFTPMINEPSSSVGGNGLLNFSNLGGSVFDDNPNVDLMKLFEMYTGNERHDV</sequence>
<dbReference type="CDD" id="cd00067">
    <property type="entry name" value="GAL4"/>
    <property type="match status" value="1"/>
</dbReference>
<dbReference type="PROSITE" id="PS00463">
    <property type="entry name" value="ZN2_CY6_FUNGAL_1"/>
    <property type="match status" value="1"/>
</dbReference>
<gene>
    <name evidence="8" type="ORF">DIURU_001727</name>
</gene>
<dbReference type="GO" id="GO:0045944">
    <property type="term" value="P:positive regulation of transcription by RNA polymerase II"/>
    <property type="evidence" value="ECO:0007669"/>
    <property type="project" value="TreeGrafter"/>
</dbReference>
<keyword evidence="4" id="KW-0804">Transcription</keyword>
<dbReference type="GO" id="GO:0000978">
    <property type="term" value="F:RNA polymerase II cis-regulatory region sequence-specific DNA binding"/>
    <property type="evidence" value="ECO:0007669"/>
    <property type="project" value="TreeGrafter"/>
</dbReference>
<feature type="compositionally biased region" description="Acidic residues" evidence="6">
    <location>
        <begin position="315"/>
        <end position="324"/>
    </location>
</feature>
<feature type="region of interest" description="Disordered" evidence="6">
    <location>
        <begin position="65"/>
        <end position="108"/>
    </location>
</feature>
<dbReference type="GO" id="GO:0006351">
    <property type="term" value="P:DNA-templated transcription"/>
    <property type="evidence" value="ECO:0007669"/>
    <property type="project" value="InterPro"/>
</dbReference>
<evidence type="ECO:0000313" key="9">
    <source>
        <dbReference type="Proteomes" id="UP000449547"/>
    </source>
</evidence>
<feature type="domain" description="Zn(2)-C6 fungal-type" evidence="7">
    <location>
        <begin position="14"/>
        <end position="46"/>
    </location>
</feature>
<keyword evidence="9" id="KW-1185">Reference proteome</keyword>
<evidence type="ECO:0000259" key="7">
    <source>
        <dbReference type="PROSITE" id="PS50048"/>
    </source>
</evidence>
<feature type="region of interest" description="Disordered" evidence="6">
    <location>
        <begin position="926"/>
        <end position="967"/>
    </location>
</feature>
<feature type="compositionally biased region" description="Low complexity" evidence="6">
    <location>
        <begin position="949"/>
        <end position="960"/>
    </location>
</feature>
<dbReference type="CDD" id="cd12148">
    <property type="entry name" value="fungal_TF_MHR"/>
    <property type="match status" value="1"/>
</dbReference>
<comment type="caution">
    <text evidence="8">The sequence shown here is derived from an EMBL/GenBank/DDBJ whole genome shotgun (WGS) entry which is preliminary data.</text>
</comment>
<evidence type="ECO:0000256" key="5">
    <source>
        <dbReference type="ARBA" id="ARBA00023242"/>
    </source>
</evidence>
<evidence type="ECO:0000256" key="6">
    <source>
        <dbReference type="SAM" id="MobiDB-lite"/>
    </source>
</evidence>
<dbReference type="RefSeq" id="XP_034013685.1">
    <property type="nucleotide sequence ID" value="XM_034154302.1"/>
</dbReference>
<dbReference type="PANTHER" id="PTHR31069">
    <property type="entry name" value="OLEATE-ACTIVATED TRANSCRIPTION FACTOR 1-RELATED"/>
    <property type="match status" value="1"/>
</dbReference>
<protein>
    <recommendedName>
        <fullName evidence="7">Zn(2)-C6 fungal-type domain-containing protein</fullName>
    </recommendedName>
</protein>
<dbReference type="SMART" id="SM00906">
    <property type="entry name" value="Fungal_trans"/>
    <property type="match status" value="1"/>
</dbReference>
<feature type="region of interest" description="Disordered" evidence="6">
    <location>
        <begin position="154"/>
        <end position="174"/>
    </location>
</feature>
<dbReference type="InterPro" id="IPR036864">
    <property type="entry name" value="Zn2-C6_fun-type_DNA-bd_sf"/>
</dbReference>
<dbReference type="VEuPathDB" id="FungiDB:DIURU_001727"/>
<keyword evidence="2" id="KW-0805">Transcription regulation</keyword>
<dbReference type="EMBL" id="SWFT01000050">
    <property type="protein sequence ID" value="KAA8905299.1"/>
    <property type="molecule type" value="Genomic_DNA"/>
</dbReference>
<evidence type="ECO:0000256" key="1">
    <source>
        <dbReference type="ARBA" id="ARBA00022723"/>
    </source>
</evidence>
<evidence type="ECO:0000256" key="2">
    <source>
        <dbReference type="ARBA" id="ARBA00023015"/>
    </source>
</evidence>
<feature type="compositionally biased region" description="Pro residues" evidence="6">
    <location>
        <begin position="70"/>
        <end position="87"/>
    </location>
</feature>
<dbReference type="SMART" id="SM00066">
    <property type="entry name" value="GAL4"/>
    <property type="match status" value="1"/>
</dbReference>
<evidence type="ECO:0000256" key="4">
    <source>
        <dbReference type="ARBA" id="ARBA00023163"/>
    </source>
</evidence>
<dbReference type="Proteomes" id="UP000449547">
    <property type="component" value="Unassembled WGS sequence"/>
</dbReference>
<keyword evidence="3" id="KW-0238">DNA-binding</keyword>
<dbReference type="AlphaFoldDB" id="A0A642UYM9"/>
<dbReference type="GeneID" id="54780380"/>
<organism evidence="8 9">
    <name type="scientific">Diutina rugosa</name>
    <name type="common">Yeast</name>
    <name type="synonym">Candida rugosa</name>
    <dbReference type="NCBI Taxonomy" id="5481"/>
    <lineage>
        <taxon>Eukaryota</taxon>
        <taxon>Fungi</taxon>
        <taxon>Dikarya</taxon>
        <taxon>Ascomycota</taxon>
        <taxon>Saccharomycotina</taxon>
        <taxon>Pichiomycetes</taxon>
        <taxon>Debaryomycetaceae</taxon>
        <taxon>Diutina</taxon>
    </lineage>
</organism>
<feature type="region of interest" description="Disordered" evidence="6">
    <location>
        <begin position="256"/>
        <end position="295"/>
    </location>
</feature>
<proteinExistence type="predicted"/>
<keyword evidence="1" id="KW-0479">Metal-binding</keyword>
<dbReference type="Pfam" id="PF04082">
    <property type="entry name" value="Fungal_trans"/>
    <property type="match status" value="1"/>
</dbReference>
<dbReference type="PROSITE" id="PS50048">
    <property type="entry name" value="ZN2_CY6_FUNGAL_2"/>
    <property type="match status" value="1"/>
</dbReference>
<feature type="compositionally biased region" description="Polar residues" evidence="6">
    <location>
        <begin position="345"/>
        <end position="354"/>
    </location>
</feature>
<keyword evidence="5" id="KW-0539">Nucleus</keyword>
<dbReference type="GO" id="GO:0008270">
    <property type="term" value="F:zinc ion binding"/>
    <property type="evidence" value="ECO:0007669"/>
    <property type="project" value="InterPro"/>
</dbReference>
<dbReference type="OMA" id="MINDVTH"/>
<dbReference type="OrthoDB" id="4337792at2759"/>
<evidence type="ECO:0000313" key="8">
    <source>
        <dbReference type="EMBL" id="KAA8905299.1"/>
    </source>
</evidence>
<evidence type="ECO:0000256" key="3">
    <source>
        <dbReference type="ARBA" id="ARBA00023125"/>
    </source>
</evidence>
<dbReference type="Pfam" id="PF00172">
    <property type="entry name" value="Zn_clus"/>
    <property type="match status" value="1"/>
</dbReference>
<dbReference type="GO" id="GO:0005634">
    <property type="term" value="C:nucleus"/>
    <property type="evidence" value="ECO:0007669"/>
    <property type="project" value="TreeGrafter"/>
</dbReference>
<reference evidence="8 9" key="1">
    <citation type="submission" date="2019-07" db="EMBL/GenBank/DDBJ databases">
        <title>Genome assembly of two rare yeast pathogens: Diutina rugosa and Trichomonascus ciferrii.</title>
        <authorList>
            <person name="Mixao V."/>
            <person name="Saus E."/>
            <person name="Hansen A."/>
            <person name="Lass-Flor C."/>
            <person name="Gabaldon T."/>
        </authorList>
    </citation>
    <scope>NUCLEOTIDE SEQUENCE [LARGE SCALE GENOMIC DNA]</scope>
    <source>
        <strain evidence="8 9">CBS 613</strain>
    </source>
</reference>